<evidence type="ECO:0008006" key="3">
    <source>
        <dbReference type="Google" id="ProtNLM"/>
    </source>
</evidence>
<feature type="transmembrane region" description="Helical" evidence="1">
    <location>
        <begin position="117"/>
        <end position="135"/>
    </location>
</feature>
<evidence type="ECO:0000256" key="1">
    <source>
        <dbReference type="SAM" id="Phobius"/>
    </source>
</evidence>
<keyword evidence="1" id="KW-0472">Membrane</keyword>
<feature type="transmembrane region" description="Helical" evidence="1">
    <location>
        <begin position="15"/>
        <end position="33"/>
    </location>
</feature>
<accession>A0A381X515</accession>
<sequence>MKDPQVVEGHMEHTLAMQIVGGVALLIGLRMNIDPVGFNKSIFGDVEGIESGESSAMRMAIGGGLLALGIVNVYCSFNVEDAAAGEAILTGTAMGLAAFFATVAAPKFRGYTDSIPTLPMVVLPTMIAICLYSALM</sequence>
<proteinExistence type="predicted"/>
<feature type="transmembrane region" description="Helical" evidence="1">
    <location>
        <begin position="85"/>
        <end position="105"/>
    </location>
</feature>
<reference evidence="2" key="1">
    <citation type="submission" date="2018-05" db="EMBL/GenBank/DDBJ databases">
        <authorList>
            <person name="Lanie J.A."/>
            <person name="Ng W.-L."/>
            <person name="Kazmierczak K.M."/>
            <person name="Andrzejewski T.M."/>
            <person name="Davidsen T.M."/>
            <person name="Wayne K.J."/>
            <person name="Tettelin H."/>
            <person name="Glass J.I."/>
            <person name="Rusch D."/>
            <person name="Podicherti R."/>
            <person name="Tsui H.-C.T."/>
            <person name="Winkler M.E."/>
        </authorList>
    </citation>
    <scope>NUCLEOTIDE SEQUENCE</scope>
</reference>
<name>A0A381X515_9ZZZZ</name>
<gene>
    <name evidence="2" type="ORF">METZ01_LOCUS112574</name>
</gene>
<feature type="transmembrane region" description="Helical" evidence="1">
    <location>
        <begin position="59"/>
        <end position="79"/>
    </location>
</feature>
<dbReference type="AlphaFoldDB" id="A0A381X515"/>
<organism evidence="2">
    <name type="scientific">marine metagenome</name>
    <dbReference type="NCBI Taxonomy" id="408172"/>
    <lineage>
        <taxon>unclassified sequences</taxon>
        <taxon>metagenomes</taxon>
        <taxon>ecological metagenomes</taxon>
    </lineage>
</organism>
<keyword evidence="1" id="KW-1133">Transmembrane helix</keyword>
<keyword evidence="1" id="KW-0812">Transmembrane</keyword>
<evidence type="ECO:0000313" key="2">
    <source>
        <dbReference type="EMBL" id="SVA59720.1"/>
    </source>
</evidence>
<dbReference type="EMBL" id="UINC01013906">
    <property type="protein sequence ID" value="SVA59720.1"/>
    <property type="molecule type" value="Genomic_DNA"/>
</dbReference>
<protein>
    <recommendedName>
        <fullName evidence="3">Integral membrane protein</fullName>
    </recommendedName>
</protein>